<accession>A0ABT4LWK3</accession>
<proteinExistence type="predicted"/>
<dbReference type="RefSeq" id="WP_269402814.1">
    <property type="nucleotide sequence ID" value="NZ_JAPWGW010000003.1"/>
</dbReference>
<reference evidence="1" key="1">
    <citation type="submission" date="2022-12" db="EMBL/GenBank/DDBJ databases">
        <title>Bacterial isolates from different developmental stages of Nematostella vectensis.</title>
        <authorList>
            <person name="Fraune S."/>
        </authorList>
    </citation>
    <scope>NUCLEOTIDE SEQUENCE</scope>
    <source>
        <strain evidence="1">G21632-S1</strain>
    </source>
</reference>
<gene>
    <name evidence="1" type="ORF">O4G74_11835</name>
</gene>
<keyword evidence="2" id="KW-1185">Reference proteome</keyword>
<dbReference type="EMBL" id="JAPWGW010000003">
    <property type="protein sequence ID" value="MCZ4298752.1"/>
    <property type="molecule type" value="Genomic_DNA"/>
</dbReference>
<evidence type="ECO:0008006" key="3">
    <source>
        <dbReference type="Google" id="ProtNLM"/>
    </source>
</evidence>
<name>A0ABT4LWK3_9PROT</name>
<organism evidence="1 2">
    <name type="scientific">Henriciella marina</name>
    <dbReference type="NCBI Taxonomy" id="453851"/>
    <lineage>
        <taxon>Bacteria</taxon>
        <taxon>Pseudomonadati</taxon>
        <taxon>Pseudomonadota</taxon>
        <taxon>Alphaproteobacteria</taxon>
        <taxon>Hyphomonadales</taxon>
        <taxon>Hyphomonadaceae</taxon>
        <taxon>Henriciella</taxon>
    </lineage>
</organism>
<protein>
    <recommendedName>
        <fullName evidence="3">AbiTii domain-containing protein</fullName>
    </recommendedName>
</protein>
<dbReference type="Proteomes" id="UP001083770">
    <property type="component" value="Unassembled WGS sequence"/>
</dbReference>
<comment type="caution">
    <text evidence="1">The sequence shown here is derived from an EMBL/GenBank/DDBJ whole genome shotgun (WGS) entry which is preliminary data.</text>
</comment>
<sequence>MYDQSSSGLAELAQQIRERLNSYLSIGWHMPDNHDFNRFCGALDNIQDGIDAAFEYEKVHDAAGPSTLLVYGFLQALYVVQDSVETLCKAVGLKWEAKNCVELRPIRDARNRLSGHPSSTGRGNENNPLSWASGGHHDIHRDRFSMNLYWYDQKSEKITVEVNEFRQRNAEVLVPICQQVISIIDQREEAARMALREKSLGELIPKNLGYLFQKIPSEGDRRGQALSHINILRNALDPMREYCAAANAGSDGIDWLINRCNAALDALTLFHSDETPGYHSLEFADVISKGLEHYFSEVVHAVKDAHSFINSRPPQAEPVRY</sequence>
<evidence type="ECO:0000313" key="1">
    <source>
        <dbReference type="EMBL" id="MCZ4298752.1"/>
    </source>
</evidence>
<evidence type="ECO:0000313" key="2">
    <source>
        <dbReference type="Proteomes" id="UP001083770"/>
    </source>
</evidence>